<dbReference type="EMBL" id="BRXU01000001">
    <property type="protein sequence ID" value="GLC47570.1"/>
    <property type="molecule type" value="Genomic_DNA"/>
</dbReference>
<dbReference type="FunFam" id="1.10.287.990:FF:000001">
    <property type="entry name" value="Superoxide dismutase"/>
    <property type="match status" value="1"/>
</dbReference>
<comment type="caution">
    <text evidence="10">The sequence shown here is derived from an EMBL/GenBank/DDBJ whole genome shotgun (WGS) entry which is preliminary data.</text>
</comment>
<dbReference type="Pfam" id="PF02777">
    <property type="entry name" value="Sod_Fe_C"/>
    <property type="match status" value="1"/>
</dbReference>
<evidence type="ECO:0000256" key="3">
    <source>
        <dbReference type="ARBA" id="ARBA00022723"/>
    </source>
</evidence>
<dbReference type="InterPro" id="IPR019833">
    <property type="entry name" value="Mn/Fe_SOD_BS"/>
</dbReference>
<dbReference type="SUPFAM" id="SSF54719">
    <property type="entry name" value="Fe,Mn superoxide dismutase (SOD), C-terminal domain"/>
    <property type="match status" value="1"/>
</dbReference>
<dbReference type="InterPro" id="IPR036324">
    <property type="entry name" value="Mn/Fe_SOD_N_sf"/>
</dbReference>
<dbReference type="Pfam" id="PF00081">
    <property type="entry name" value="Sod_Fe_N"/>
    <property type="match status" value="1"/>
</dbReference>
<keyword evidence="11" id="KW-1185">Reference proteome</keyword>
<feature type="domain" description="Manganese/iron superoxide dismutase C-terminal" evidence="9">
    <location>
        <begin position="100"/>
        <end position="206"/>
    </location>
</feature>
<accession>A0A9W6B9A6</accession>
<comment type="similarity">
    <text evidence="1 7">Belongs to the iron/manganese superoxide dismutase family.</text>
</comment>
<dbReference type="Gene3D" id="3.55.40.20">
    <property type="entry name" value="Iron/manganese superoxide dismutase, C-terminal domain"/>
    <property type="match status" value="1"/>
</dbReference>
<dbReference type="SUPFAM" id="SSF46609">
    <property type="entry name" value="Fe,Mn superoxide dismutase (SOD), N-terminal domain"/>
    <property type="match status" value="1"/>
</dbReference>
<feature type="binding site" evidence="6">
    <location>
        <position position="27"/>
    </location>
    <ligand>
        <name>Mn(2+)</name>
        <dbReference type="ChEBI" id="CHEBI:29035"/>
    </ligand>
</feature>
<dbReference type="InterPro" id="IPR036314">
    <property type="entry name" value="SOD_C_sf"/>
</dbReference>
<sequence length="218" mass="23876">MAFELPPLGYDYASLEPHVDAMTMNIHHTKHHQAYINNLNGALDKFPELKDLGIVDINKAVGTDKLPAEVATVIRNNGGGHYNHTFFWKVMTNPSNTNGPSGAVKEAIETAFGSVDEMKTKFNAAAAGRFGSGWAWLGVKADGSLAISSTPNQDNPLMSSLPDTAAMTPILGLDVWEHAYYLKYQNRRPEYIAAWWNVVNWEQVTANFEAAKAGSVPL</sequence>
<feature type="binding site" evidence="6">
    <location>
        <position position="178"/>
    </location>
    <ligand>
        <name>Mn(2+)</name>
        <dbReference type="ChEBI" id="CHEBI:29035"/>
    </ligand>
</feature>
<proteinExistence type="inferred from homology"/>
<dbReference type="Gene3D" id="1.10.287.990">
    <property type="entry name" value="Fe,Mn superoxide dismutase (SOD) domain"/>
    <property type="match status" value="1"/>
</dbReference>
<dbReference type="GO" id="GO:0004784">
    <property type="term" value="F:superoxide dismutase activity"/>
    <property type="evidence" value="ECO:0007669"/>
    <property type="project" value="UniProtKB-EC"/>
</dbReference>
<comment type="catalytic activity">
    <reaction evidence="5 7">
        <text>2 superoxide + 2 H(+) = H2O2 + O2</text>
        <dbReference type="Rhea" id="RHEA:20696"/>
        <dbReference type="ChEBI" id="CHEBI:15378"/>
        <dbReference type="ChEBI" id="CHEBI:15379"/>
        <dbReference type="ChEBI" id="CHEBI:16240"/>
        <dbReference type="ChEBI" id="CHEBI:18421"/>
        <dbReference type="EC" id="1.15.1.1"/>
    </reaction>
</comment>
<gene>
    <name evidence="10" type="primary">PLEST004536</name>
    <name evidence="10" type="ORF">PLESTB_000002400</name>
</gene>
<name>A0A9W6B9A6_9CHLO</name>
<evidence type="ECO:0000256" key="1">
    <source>
        <dbReference type="ARBA" id="ARBA00008714"/>
    </source>
</evidence>
<dbReference type="Proteomes" id="UP001165080">
    <property type="component" value="Unassembled WGS sequence"/>
</dbReference>
<dbReference type="InterPro" id="IPR019832">
    <property type="entry name" value="Mn/Fe_SOD_C"/>
</dbReference>
<dbReference type="PANTHER" id="PTHR43595">
    <property type="entry name" value="37S RIBOSOMAL PROTEIN S26, MITOCHONDRIAL"/>
    <property type="match status" value="1"/>
</dbReference>
<organism evidence="10 11">
    <name type="scientific">Pleodorina starrii</name>
    <dbReference type="NCBI Taxonomy" id="330485"/>
    <lineage>
        <taxon>Eukaryota</taxon>
        <taxon>Viridiplantae</taxon>
        <taxon>Chlorophyta</taxon>
        <taxon>core chlorophytes</taxon>
        <taxon>Chlorophyceae</taxon>
        <taxon>CS clade</taxon>
        <taxon>Chlamydomonadales</taxon>
        <taxon>Volvocaceae</taxon>
        <taxon>Pleodorina</taxon>
    </lineage>
</organism>
<protein>
    <recommendedName>
        <fullName evidence="2 7">Superoxide dismutase</fullName>
        <ecNumber evidence="2 7">1.15.1.1</ecNumber>
    </recommendedName>
</protein>
<dbReference type="GO" id="GO:0046872">
    <property type="term" value="F:metal ion binding"/>
    <property type="evidence" value="ECO:0007669"/>
    <property type="project" value="UniProtKB-KW"/>
</dbReference>
<dbReference type="GO" id="GO:0005737">
    <property type="term" value="C:cytoplasm"/>
    <property type="evidence" value="ECO:0007669"/>
    <property type="project" value="TreeGrafter"/>
</dbReference>
<dbReference type="InterPro" id="IPR001189">
    <property type="entry name" value="Mn/Fe_SOD"/>
</dbReference>
<evidence type="ECO:0000256" key="5">
    <source>
        <dbReference type="ARBA" id="ARBA00049204"/>
    </source>
</evidence>
<dbReference type="EC" id="1.15.1.1" evidence="2 7"/>
<dbReference type="InterPro" id="IPR019831">
    <property type="entry name" value="Mn/Fe_SOD_N"/>
</dbReference>
<dbReference type="PIRSF" id="PIRSF000349">
    <property type="entry name" value="SODismutase"/>
    <property type="match status" value="1"/>
</dbReference>
<feature type="binding site" evidence="6">
    <location>
        <position position="84"/>
    </location>
    <ligand>
        <name>Mn(2+)</name>
        <dbReference type="ChEBI" id="CHEBI:29035"/>
    </ligand>
</feature>
<dbReference type="AlphaFoldDB" id="A0A9W6B9A6"/>
<evidence type="ECO:0000256" key="4">
    <source>
        <dbReference type="ARBA" id="ARBA00023002"/>
    </source>
</evidence>
<evidence type="ECO:0000259" key="9">
    <source>
        <dbReference type="Pfam" id="PF02777"/>
    </source>
</evidence>
<comment type="function">
    <text evidence="7">Destroys radicals which are normally produced within the cells and which are toxic to biological systems.</text>
</comment>
<evidence type="ECO:0000313" key="11">
    <source>
        <dbReference type="Proteomes" id="UP001165080"/>
    </source>
</evidence>
<dbReference type="PANTHER" id="PTHR43595:SF2">
    <property type="entry name" value="SMALL RIBOSOMAL SUBUNIT PROTEIN MS42"/>
    <property type="match status" value="1"/>
</dbReference>
<reference evidence="10 11" key="1">
    <citation type="journal article" date="2023" name="Commun. Biol.">
        <title>Reorganization of the ancestral sex-determining regions during the evolution of trioecy in Pleodorina starrii.</title>
        <authorList>
            <person name="Takahashi K."/>
            <person name="Suzuki S."/>
            <person name="Kawai-Toyooka H."/>
            <person name="Yamamoto K."/>
            <person name="Hamaji T."/>
            <person name="Ootsuki R."/>
            <person name="Yamaguchi H."/>
            <person name="Kawachi M."/>
            <person name="Higashiyama T."/>
            <person name="Nozaki H."/>
        </authorList>
    </citation>
    <scope>NUCLEOTIDE SEQUENCE [LARGE SCALE GENOMIC DNA]</scope>
    <source>
        <strain evidence="10 11">NIES-4479</strain>
    </source>
</reference>
<dbReference type="PROSITE" id="PS00088">
    <property type="entry name" value="SOD_MN"/>
    <property type="match status" value="1"/>
</dbReference>
<evidence type="ECO:0000256" key="2">
    <source>
        <dbReference type="ARBA" id="ARBA00012682"/>
    </source>
</evidence>
<dbReference type="PRINTS" id="PR01703">
    <property type="entry name" value="MNSODISMTASE"/>
</dbReference>
<feature type="binding site" evidence="6">
    <location>
        <position position="174"/>
    </location>
    <ligand>
        <name>Mn(2+)</name>
        <dbReference type="ChEBI" id="CHEBI:29035"/>
    </ligand>
</feature>
<keyword evidence="3 6" id="KW-0479">Metal-binding</keyword>
<evidence type="ECO:0000256" key="6">
    <source>
        <dbReference type="PIRSR" id="PIRSR000349-1"/>
    </source>
</evidence>
<evidence type="ECO:0000256" key="7">
    <source>
        <dbReference type="RuleBase" id="RU000414"/>
    </source>
</evidence>
<evidence type="ECO:0000259" key="8">
    <source>
        <dbReference type="Pfam" id="PF00081"/>
    </source>
</evidence>
<dbReference type="OrthoDB" id="239262at2759"/>
<dbReference type="FunFam" id="3.55.40.20:FF:000001">
    <property type="entry name" value="Superoxide dismutase"/>
    <property type="match status" value="1"/>
</dbReference>
<feature type="domain" description="Manganese/iron superoxide dismutase N-terminal" evidence="8">
    <location>
        <begin position="3"/>
        <end position="91"/>
    </location>
</feature>
<keyword evidence="4 7" id="KW-0560">Oxidoreductase</keyword>
<evidence type="ECO:0000313" key="10">
    <source>
        <dbReference type="EMBL" id="GLC47570.1"/>
    </source>
</evidence>